<dbReference type="Proteomes" id="UP001165205">
    <property type="component" value="Unassembled WGS sequence"/>
</dbReference>
<keyword evidence="1" id="KW-0732">Signal</keyword>
<dbReference type="PANTHER" id="PTHR38049:SF1">
    <property type="entry name" value="PROTEIN KINASE DOMAIN-CONTAINING PROTEIN"/>
    <property type="match status" value="1"/>
</dbReference>
<evidence type="ECO:0000313" key="2">
    <source>
        <dbReference type="EMBL" id="GMG30208.1"/>
    </source>
</evidence>
<gene>
    <name evidence="2" type="ORF">Aory04_000631800</name>
</gene>
<evidence type="ECO:0000256" key="1">
    <source>
        <dbReference type="SAM" id="SignalP"/>
    </source>
</evidence>
<comment type="caution">
    <text evidence="2">The sequence shown here is derived from an EMBL/GenBank/DDBJ whole genome shotgun (WGS) entry which is preliminary data.</text>
</comment>
<name>A0AAN4YGN7_ASPOZ</name>
<reference evidence="2" key="1">
    <citation type="submission" date="2023-04" db="EMBL/GenBank/DDBJ databases">
        <title>Aspergillus oryzae NBRC 4228.</title>
        <authorList>
            <person name="Ichikawa N."/>
            <person name="Sato H."/>
            <person name="Tonouchi N."/>
        </authorList>
    </citation>
    <scope>NUCLEOTIDE SEQUENCE</scope>
    <source>
        <strain evidence="2">NBRC 4228</strain>
    </source>
</reference>
<feature type="chain" id="PRO_5042812061" evidence="1">
    <location>
        <begin position="17"/>
        <end position="204"/>
    </location>
</feature>
<protein>
    <submittedName>
        <fullName evidence="2">Unnamed protein product</fullName>
    </submittedName>
</protein>
<dbReference type="EMBL" id="BSYA01000067">
    <property type="protein sequence ID" value="GMG30208.1"/>
    <property type="molecule type" value="Genomic_DNA"/>
</dbReference>
<dbReference type="AlphaFoldDB" id="A0AAN4YGN7"/>
<accession>A0AAN4YGN7</accession>
<dbReference type="PANTHER" id="PTHR38049">
    <property type="entry name" value="RICIN B LECTIN DOMAIN-CONTAINING PROTEIN"/>
    <property type="match status" value="1"/>
</dbReference>
<proteinExistence type="predicted"/>
<feature type="signal peptide" evidence="1">
    <location>
        <begin position="1"/>
        <end position="16"/>
    </location>
</feature>
<organism evidence="2 3">
    <name type="scientific">Aspergillus oryzae</name>
    <name type="common">Yellow koji mold</name>
    <dbReference type="NCBI Taxonomy" id="5062"/>
    <lineage>
        <taxon>Eukaryota</taxon>
        <taxon>Fungi</taxon>
        <taxon>Dikarya</taxon>
        <taxon>Ascomycota</taxon>
        <taxon>Pezizomycotina</taxon>
        <taxon>Eurotiomycetes</taxon>
        <taxon>Eurotiomycetidae</taxon>
        <taxon>Eurotiales</taxon>
        <taxon>Aspergillaceae</taxon>
        <taxon>Aspergillus</taxon>
        <taxon>Aspergillus subgen. Circumdati</taxon>
    </lineage>
</organism>
<evidence type="ECO:0000313" key="3">
    <source>
        <dbReference type="Proteomes" id="UP001165205"/>
    </source>
</evidence>
<sequence length="204" mass="23203">MVIGLLTIAAIPTVTGVALGVSEQRKANERKNDERRMAKFLIDVETNGETQEDSELPSHTVTSFYIEYPELEETKHLKRGLGLVTTISDNPPMLGWIYVDKDTHELKYGNRTASVEHVVGPWDWTEDETTITLEESPDFYAVQEEDGDWAVYFDRDGDELEYVLEEQDKLDNAFAPIALKRKLIEQLLQQAQAQAQQAKKNDNS</sequence>